<evidence type="ECO:0000256" key="1">
    <source>
        <dbReference type="ARBA" id="ARBA00004141"/>
    </source>
</evidence>
<dbReference type="Proteomes" id="UP000807785">
    <property type="component" value="Unassembled WGS sequence"/>
</dbReference>
<evidence type="ECO:0000259" key="9">
    <source>
        <dbReference type="PROSITE" id="PS50111"/>
    </source>
</evidence>
<comment type="subcellular location">
    <subcellularLocation>
        <location evidence="1">Membrane</location>
        <topology evidence="1">Multi-pass membrane protein</topology>
    </subcellularLocation>
</comment>
<protein>
    <submittedName>
        <fullName evidence="11">Methyl-accepting chemotaxis protein</fullName>
    </submittedName>
</protein>
<dbReference type="FunFam" id="1.10.287.950:FF:000001">
    <property type="entry name" value="Methyl-accepting chemotaxis sensory transducer"/>
    <property type="match status" value="1"/>
</dbReference>
<keyword evidence="3 8" id="KW-1133">Transmembrane helix</keyword>
<feature type="domain" description="HAMP" evidence="10">
    <location>
        <begin position="214"/>
        <end position="266"/>
    </location>
</feature>
<feature type="transmembrane region" description="Helical" evidence="8">
    <location>
        <begin position="12"/>
        <end position="37"/>
    </location>
</feature>
<dbReference type="GO" id="GO:0007165">
    <property type="term" value="P:signal transduction"/>
    <property type="evidence" value="ECO:0007669"/>
    <property type="project" value="UniProtKB-KW"/>
</dbReference>
<accession>A0A9D7E1T0</accession>
<dbReference type="EMBL" id="JADJEV010000005">
    <property type="protein sequence ID" value="MBK6975000.1"/>
    <property type="molecule type" value="Genomic_DNA"/>
</dbReference>
<dbReference type="PANTHER" id="PTHR32089:SF119">
    <property type="entry name" value="METHYL-ACCEPTING CHEMOTAXIS PROTEIN CTPL"/>
    <property type="match status" value="1"/>
</dbReference>
<sequence length="544" mass="58011">MKNVFDGFTIRARLTGAFLIVAIICGLVGTMGVLAVVRINAMLHEVYDEQLVPISDVANANMQAIHFGRTLYEYIIENNKPDREKLAEEMRGNEKAMQALLDDYRKTQLRPDETALLSRFDAEWPLFKTAARKVTQAADAGDNAAAGNIMRELAAPAFDKVDGHLSKLVEINRQLATKANADSDALEDKIRLALIAATAMALIAAVVFGFAITRSITRPLNVAAAALDDLAQGNLSGRVDVGGKDEIAGMMRSLANAQEKLTAAIRQIMADAEQVAGSANELSASAEQVSVSTQTQSESTSSAAAAVEELSVSIDQVSQHANDASTRATRAGETANGGGREVSEATRQINQVSERVSETSQQILDLSAKVQRIGSITVVIKEVADQTNLLALNAAIEAARAGEQGRGFAVVADEVRKLAERTTKSVQEITDMIQTVQSGAETAESSMKESTDLVRLVAETAQRASGSMREIEANAETVTRSVSDISSALGEQRHATNELAKRVESIAQMSEENSAAVEEVARAALALVKVSSSLEKVVGQFRIA</sequence>
<dbReference type="GO" id="GO:0016020">
    <property type="term" value="C:membrane"/>
    <property type="evidence" value="ECO:0007669"/>
    <property type="project" value="UniProtKB-SubCell"/>
</dbReference>
<feature type="transmembrane region" description="Helical" evidence="8">
    <location>
        <begin position="192"/>
        <end position="212"/>
    </location>
</feature>
<dbReference type="GO" id="GO:0004888">
    <property type="term" value="F:transmembrane signaling receptor activity"/>
    <property type="evidence" value="ECO:0007669"/>
    <property type="project" value="InterPro"/>
</dbReference>
<evidence type="ECO:0000313" key="12">
    <source>
        <dbReference type="Proteomes" id="UP000807785"/>
    </source>
</evidence>
<keyword evidence="4 8" id="KW-0472">Membrane</keyword>
<dbReference type="Pfam" id="PF00015">
    <property type="entry name" value="MCPsignal"/>
    <property type="match status" value="1"/>
</dbReference>
<dbReference type="PROSITE" id="PS50111">
    <property type="entry name" value="CHEMOTAXIS_TRANSDUC_2"/>
    <property type="match status" value="1"/>
</dbReference>
<evidence type="ECO:0000256" key="3">
    <source>
        <dbReference type="ARBA" id="ARBA00022989"/>
    </source>
</evidence>
<dbReference type="PANTHER" id="PTHR32089">
    <property type="entry name" value="METHYL-ACCEPTING CHEMOTAXIS PROTEIN MCPB"/>
    <property type="match status" value="1"/>
</dbReference>
<evidence type="ECO:0000256" key="6">
    <source>
        <dbReference type="ARBA" id="ARBA00029447"/>
    </source>
</evidence>
<evidence type="ECO:0000256" key="4">
    <source>
        <dbReference type="ARBA" id="ARBA00023136"/>
    </source>
</evidence>
<dbReference type="SMART" id="SM00283">
    <property type="entry name" value="MA"/>
    <property type="match status" value="1"/>
</dbReference>
<evidence type="ECO:0000256" key="7">
    <source>
        <dbReference type="PROSITE-ProRule" id="PRU00284"/>
    </source>
</evidence>
<keyword evidence="5 7" id="KW-0807">Transducer</keyword>
<keyword evidence="2 8" id="KW-0812">Transmembrane</keyword>
<evidence type="ECO:0000256" key="5">
    <source>
        <dbReference type="ARBA" id="ARBA00023224"/>
    </source>
</evidence>
<evidence type="ECO:0000313" key="11">
    <source>
        <dbReference type="EMBL" id="MBK6975000.1"/>
    </source>
</evidence>
<dbReference type="InterPro" id="IPR004089">
    <property type="entry name" value="MCPsignal_dom"/>
</dbReference>
<feature type="domain" description="Methyl-accepting transducer" evidence="9">
    <location>
        <begin position="271"/>
        <end position="507"/>
    </location>
</feature>
<dbReference type="Pfam" id="PF00672">
    <property type="entry name" value="HAMP"/>
    <property type="match status" value="1"/>
</dbReference>
<dbReference type="AlphaFoldDB" id="A0A9D7E1T0"/>
<dbReference type="InterPro" id="IPR004090">
    <property type="entry name" value="Chemotax_Me-accpt_rcpt"/>
</dbReference>
<comment type="caution">
    <text evidence="11">The sequence shown here is derived from an EMBL/GenBank/DDBJ whole genome shotgun (WGS) entry which is preliminary data.</text>
</comment>
<dbReference type="Gene3D" id="1.10.287.950">
    <property type="entry name" value="Methyl-accepting chemotaxis protein"/>
    <property type="match status" value="1"/>
</dbReference>
<dbReference type="GO" id="GO:0006935">
    <property type="term" value="P:chemotaxis"/>
    <property type="evidence" value="ECO:0007669"/>
    <property type="project" value="InterPro"/>
</dbReference>
<evidence type="ECO:0000259" key="10">
    <source>
        <dbReference type="PROSITE" id="PS50885"/>
    </source>
</evidence>
<reference evidence="11" key="1">
    <citation type="submission" date="2020-10" db="EMBL/GenBank/DDBJ databases">
        <title>Connecting structure to function with the recovery of over 1000 high-quality activated sludge metagenome-assembled genomes encoding full-length rRNA genes using long-read sequencing.</title>
        <authorList>
            <person name="Singleton C.M."/>
            <person name="Petriglieri F."/>
            <person name="Kristensen J.M."/>
            <person name="Kirkegaard R.H."/>
            <person name="Michaelsen T.Y."/>
            <person name="Andersen M.H."/>
            <person name="Karst S.M."/>
            <person name="Dueholm M.S."/>
            <person name="Nielsen P.H."/>
            <person name="Albertsen M."/>
        </authorList>
    </citation>
    <scope>NUCLEOTIDE SEQUENCE</scope>
    <source>
        <strain evidence="11">Bjer_18-Q3-R1-45_BAT3C.347</strain>
    </source>
</reference>
<dbReference type="CDD" id="cd11386">
    <property type="entry name" value="MCP_signal"/>
    <property type="match status" value="1"/>
</dbReference>
<comment type="similarity">
    <text evidence="6">Belongs to the methyl-accepting chemotaxis (MCP) protein family.</text>
</comment>
<dbReference type="PRINTS" id="PR00260">
    <property type="entry name" value="CHEMTRNSDUCR"/>
</dbReference>
<dbReference type="SUPFAM" id="SSF58104">
    <property type="entry name" value="Methyl-accepting chemotaxis protein (MCP) signaling domain"/>
    <property type="match status" value="1"/>
</dbReference>
<name>A0A9D7E1T0_9PROT</name>
<proteinExistence type="inferred from homology"/>
<dbReference type="InterPro" id="IPR003660">
    <property type="entry name" value="HAMP_dom"/>
</dbReference>
<dbReference type="PROSITE" id="PS50885">
    <property type="entry name" value="HAMP"/>
    <property type="match status" value="1"/>
</dbReference>
<gene>
    <name evidence="11" type="ORF">IPH26_19390</name>
</gene>
<organism evidence="11 12">
    <name type="scientific">Candidatus Methylophosphatis roskildensis</name>
    <dbReference type="NCBI Taxonomy" id="2899263"/>
    <lineage>
        <taxon>Bacteria</taxon>
        <taxon>Pseudomonadati</taxon>
        <taxon>Pseudomonadota</taxon>
        <taxon>Betaproteobacteria</taxon>
        <taxon>Nitrosomonadales</taxon>
        <taxon>Sterolibacteriaceae</taxon>
        <taxon>Candidatus Methylophosphatis</taxon>
    </lineage>
</organism>
<dbReference type="InterPro" id="IPR024478">
    <property type="entry name" value="HlyB_4HB_MCP"/>
</dbReference>
<evidence type="ECO:0000256" key="2">
    <source>
        <dbReference type="ARBA" id="ARBA00022692"/>
    </source>
</evidence>
<dbReference type="Pfam" id="PF12729">
    <property type="entry name" value="4HB_MCP_1"/>
    <property type="match status" value="1"/>
</dbReference>
<evidence type="ECO:0000256" key="8">
    <source>
        <dbReference type="SAM" id="Phobius"/>
    </source>
</evidence>
<dbReference type="SMART" id="SM00304">
    <property type="entry name" value="HAMP"/>
    <property type="match status" value="1"/>
</dbReference>